<evidence type="ECO:0000256" key="1">
    <source>
        <dbReference type="SAM" id="MobiDB-lite"/>
    </source>
</evidence>
<keyword evidence="3" id="KW-1185">Reference proteome</keyword>
<dbReference type="AlphaFoldDB" id="A0A975C059"/>
<reference evidence="2" key="1">
    <citation type="submission" date="2020-09" db="EMBL/GenBank/DDBJ databases">
        <title>Brevundimonas sp. LVF2 isolated from a puddle in Goettingen, Germany.</title>
        <authorList>
            <person name="Friedrich I."/>
            <person name="Klassen A."/>
            <person name="Hannes N."/>
            <person name="Schneider D."/>
            <person name="Hertel R."/>
            <person name="Daniel R."/>
        </authorList>
    </citation>
    <scope>NUCLEOTIDE SEQUENCE</scope>
    <source>
        <strain evidence="2">LVF2</strain>
    </source>
</reference>
<name>A0A975C059_9CAUL</name>
<accession>A0A975C059</accession>
<proteinExistence type="predicted"/>
<dbReference type="EMBL" id="CP062222">
    <property type="protein sequence ID" value="QTC90464.1"/>
    <property type="molecule type" value="Genomic_DNA"/>
</dbReference>
<gene>
    <name evidence="2" type="ORF">IFJ75_14435</name>
</gene>
<evidence type="ECO:0000313" key="3">
    <source>
        <dbReference type="Proteomes" id="UP000663918"/>
    </source>
</evidence>
<feature type="region of interest" description="Disordered" evidence="1">
    <location>
        <begin position="52"/>
        <end position="78"/>
    </location>
</feature>
<dbReference type="Proteomes" id="UP000663918">
    <property type="component" value="Chromosome"/>
</dbReference>
<sequence length="166" mass="17891">MIRNLIAVLGLPLVLAGVQTWRIDRVKHDLTLSREQVKALAARLDVADRDAQTQATQCDAREANARQPPRPSNASSRGLSMSIPKAALFASLFLLTSCGTLFSRAPAAKPLSPSLCTEVRHASPMPAGASVVQPVTEAEKDAFRLFMTWVAESLSIGEQRREGRGG</sequence>
<organism evidence="2 3">
    <name type="scientific">Brevundimonas goettingensis</name>
    <dbReference type="NCBI Taxonomy" id="2774190"/>
    <lineage>
        <taxon>Bacteria</taxon>
        <taxon>Pseudomonadati</taxon>
        <taxon>Pseudomonadota</taxon>
        <taxon>Alphaproteobacteria</taxon>
        <taxon>Caulobacterales</taxon>
        <taxon>Caulobacteraceae</taxon>
        <taxon>Brevundimonas</taxon>
    </lineage>
</organism>
<dbReference type="KEGG" id="bgoe:IFJ75_14435"/>
<evidence type="ECO:0000313" key="2">
    <source>
        <dbReference type="EMBL" id="QTC90464.1"/>
    </source>
</evidence>
<protein>
    <submittedName>
        <fullName evidence="2">Uncharacterized protein</fullName>
    </submittedName>
</protein>